<dbReference type="Pfam" id="PF06271">
    <property type="entry name" value="RDD"/>
    <property type="match status" value="1"/>
</dbReference>
<feature type="transmembrane region" description="Helical" evidence="6">
    <location>
        <begin position="50"/>
        <end position="79"/>
    </location>
</feature>
<dbReference type="InterPro" id="IPR051791">
    <property type="entry name" value="Pra-immunoreactive"/>
</dbReference>
<proteinExistence type="predicted"/>
<evidence type="ECO:0000259" key="7">
    <source>
        <dbReference type="Pfam" id="PF06271"/>
    </source>
</evidence>
<feature type="transmembrane region" description="Helical" evidence="6">
    <location>
        <begin position="236"/>
        <end position="255"/>
    </location>
</feature>
<evidence type="ECO:0000256" key="3">
    <source>
        <dbReference type="ARBA" id="ARBA00022692"/>
    </source>
</evidence>
<evidence type="ECO:0000256" key="6">
    <source>
        <dbReference type="SAM" id="Phobius"/>
    </source>
</evidence>
<evidence type="ECO:0000256" key="2">
    <source>
        <dbReference type="ARBA" id="ARBA00022475"/>
    </source>
</evidence>
<gene>
    <name evidence="8" type="ORF">RM573_01460</name>
</gene>
<keyword evidence="5 6" id="KW-0472">Membrane</keyword>
<sequence length="290" mass="32504">MSSDKNITSNQDVAHVLTEQETKQILTPFAFEIDKSLFGLPLAVPWKRGIALLIDFLCVFLLAETPAELLVFMVAITFFRIGSKKRAQKLGKKRGVRKLILRFIGAFILFVMLVSTVPDFIAQFTQNETKTNHERSQVLEKVPENSTVDVDKKKSENAVSIEETAKDESTSIVYKGIDWFKGLIKDLGLSFGWAVFYFTVLTAVWNGQTPGKKLLKIRVIQLDGTPLSIWDSFGRYGGYAAGLATGLLGFLQIYWDPNRQAIHDKISATVVIDVKKSIVVKIADQRQEEA</sequence>
<keyword evidence="4 6" id="KW-1133">Transmembrane helix</keyword>
<dbReference type="EMBL" id="JAVRIF010000001">
    <property type="protein sequence ID" value="MDT0602254.1"/>
    <property type="molecule type" value="Genomic_DNA"/>
</dbReference>
<dbReference type="PANTHER" id="PTHR36115:SF6">
    <property type="entry name" value="PROLINE-RICH ANTIGEN HOMOLOG"/>
    <property type="match status" value="1"/>
</dbReference>
<evidence type="ECO:0000256" key="4">
    <source>
        <dbReference type="ARBA" id="ARBA00022989"/>
    </source>
</evidence>
<dbReference type="PANTHER" id="PTHR36115">
    <property type="entry name" value="PROLINE-RICH ANTIGEN HOMOLOG-RELATED"/>
    <property type="match status" value="1"/>
</dbReference>
<evidence type="ECO:0000256" key="1">
    <source>
        <dbReference type="ARBA" id="ARBA00004651"/>
    </source>
</evidence>
<accession>A0ABU2ZWG0</accession>
<protein>
    <submittedName>
        <fullName evidence="8">RDD family protein</fullName>
    </submittedName>
</protein>
<dbReference type="Proteomes" id="UP001266357">
    <property type="component" value="Unassembled WGS sequence"/>
</dbReference>
<feature type="transmembrane region" description="Helical" evidence="6">
    <location>
        <begin position="187"/>
        <end position="206"/>
    </location>
</feature>
<evidence type="ECO:0000256" key="5">
    <source>
        <dbReference type="ARBA" id="ARBA00023136"/>
    </source>
</evidence>
<feature type="transmembrane region" description="Helical" evidence="6">
    <location>
        <begin position="99"/>
        <end position="117"/>
    </location>
</feature>
<dbReference type="RefSeq" id="WP_311576139.1">
    <property type="nucleotide sequence ID" value="NZ_JAVRIF010000001.1"/>
</dbReference>
<keyword evidence="9" id="KW-1185">Reference proteome</keyword>
<organism evidence="8 9">
    <name type="scientific">Thalassotalea castellviae</name>
    <dbReference type="NCBI Taxonomy" id="3075612"/>
    <lineage>
        <taxon>Bacteria</taxon>
        <taxon>Pseudomonadati</taxon>
        <taxon>Pseudomonadota</taxon>
        <taxon>Gammaproteobacteria</taxon>
        <taxon>Alteromonadales</taxon>
        <taxon>Colwelliaceae</taxon>
        <taxon>Thalassotalea</taxon>
    </lineage>
</organism>
<reference evidence="8 9" key="1">
    <citation type="submission" date="2023-09" db="EMBL/GenBank/DDBJ databases">
        <authorList>
            <person name="Rey-Velasco X."/>
        </authorList>
    </citation>
    <scope>NUCLEOTIDE SEQUENCE [LARGE SCALE GENOMIC DNA]</scope>
    <source>
        <strain evidence="8 9">W431</strain>
    </source>
</reference>
<evidence type="ECO:0000313" key="8">
    <source>
        <dbReference type="EMBL" id="MDT0602254.1"/>
    </source>
</evidence>
<keyword evidence="3 6" id="KW-0812">Transmembrane</keyword>
<evidence type="ECO:0000313" key="9">
    <source>
        <dbReference type="Proteomes" id="UP001266357"/>
    </source>
</evidence>
<name>A0ABU2ZWG0_9GAMM</name>
<comment type="caution">
    <text evidence="8">The sequence shown here is derived from an EMBL/GenBank/DDBJ whole genome shotgun (WGS) entry which is preliminary data.</text>
</comment>
<dbReference type="InterPro" id="IPR010432">
    <property type="entry name" value="RDD"/>
</dbReference>
<comment type="subcellular location">
    <subcellularLocation>
        <location evidence="1">Cell membrane</location>
        <topology evidence="1">Multi-pass membrane protein</topology>
    </subcellularLocation>
</comment>
<feature type="domain" description="RDD" evidence="7">
    <location>
        <begin position="43"/>
        <end position="267"/>
    </location>
</feature>
<keyword evidence="2" id="KW-1003">Cell membrane</keyword>